<keyword evidence="3" id="KW-1185">Reference proteome</keyword>
<dbReference type="InterPro" id="IPR043129">
    <property type="entry name" value="ATPase_NBD"/>
</dbReference>
<dbReference type="SUPFAM" id="SSF53067">
    <property type="entry name" value="Actin-like ATPase domain"/>
    <property type="match status" value="1"/>
</dbReference>
<dbReference type="InterPro" id="IPR049874">
    <property type="entry name" value="ROK_cs"/>
</dbReference>
<evidence type="ECO:0000256" key="1">
    <source>
        <dbReference type="ARBA" id="ARBA00006479"/>
    </source>
</evidence>
<dbReference type="PANTHER" id="PTHR18964">
    <property type="entry name" value="ROK (REPRESSOR, ORF, KINASE) FAMILY"/>
    <property type="match status" value="1"/>
</dbReference>
<dbReference type="PANTHER" id="PTHR18964:SF149">
    <property type="entry name" value="BIFUNCTIONAL UDP-N-ACETYLGLUCOSAMINE 2-EPIMERASE_N-ACETYLMANNOSAMINE KINASE"/>
    <property type="match status" value="1"/>
</dbReference>
<dbReference type="EMBL" id="JBHSEP010000006">
    <property type="protein sequence ID" value="MFC4598650.1"/>
    <property type="molecule type" value="Genomic_DNA"/>
</dbReference>
<dbReference type="Pfam" id="PF00480">
    <property type="entry name" value="ROK"/>
    <property type="match status" value="1"/>
</dbReference>
<evidence type="ECO:0000313" key="2">
    <source>
        <dbReference type="EMBL" id="MFC4598650.1"/>
    </source>
</evidence>
<name>A0ABV9F9K9_9BACL</name>
<accession>A0ABV9F9K9</accession>
<proteinExistence type="inferred from homology"/>
<sequence>MNDNVYAGIDLGGTKILSVLLNEQGDVLYRSETATLAQEGADAVIGRMIGLIRDGLSSSRKLASIGVATAGTLNAREGVVAYAANLGWNDVPLGRRLEREFGVPVNLENDANAAAYGEWAAGAGKGTKNCVYVTVSTGIGAGIVSGGRLIRGRDSSAGELGHITVDMNGPRCACGNVGCLELYASGTAIARRAGELAAEFPDKAASLLGKAGGEALTSRHVAQAAAEGDELAVRVLREAGFALGNGMVSIIHVMNPEVIVIGGGAAGIGAPLLEPMKEAIADRGLSSMTSGVRFVGPTLGKEAGAIGAALLYRSGEDG</sequence>
<dbReference type="Proteomes" id="UP001596028">
    <property type="component" value="Unassembled WGS sequence"/>
</dbReference>
<comment type="caution">
    <text evidence="2">The sequence shown here is derived from an EMBL/GenBank/DDBJ whole genome shotgun (WGS) entry which is preliminary data.</text>
</comment>
<dbReference type="RefSeq" id="WP_378095125.1">
    <property type="nucleotide sequence ID" value="NZ_JBHSEP010000006.1"/>
</dbReference>
<gene>
    <name evidence="2" type="ORF">ACFO3S_10425</name>
</gene>
<protein>
    <submittedName>
        <fullName evidence="2">ROK family protein</fullName>
    </submittedName>
</protein>
<dbReference type="PROSITE" id="PS01125">
    <property type="entry name" value="ROK"/>
    <property type="match status" value="1"/>
</dbReference>
<dbReference type="Gene3D" id="3.30.420.40">
    <property type="match status" value="2"/>
</dbReference>
<reference evidence="3" key="1">
    <citation type="journal article" date="2019" name="Int. J. Syst. Evol. Microbiol.">
        <title>The Global Catalogue of Microorganisms (GCM) 10K type strain sequencing project: providing services to taxonomists for standard genome sequencing and annotation.</title>
        <authorList>
            <consortium name="The Broad Institute Genomics Platform"/>
            <consortium name="The Broad Institute Genome Sequencing Center for Infectious Disease"/>
            <person name="Wu L."/>
            <person name="Ma J."/>
        </authorList>
    </citation>
    <scope>NUCLEOTIDE SEQUENCE [LARGE SCALE GENOMIC DNA]</scope>
    <source>
        <strain evidence="3">CCUG 49571</strain>
    </source>
</reference>
<evidence type="ECO:0000313" key="3">
    <source>
        <dbReference type="Proteomes" id="UP001596028"/>
    </source>
</evidence>
<dbReference type="InterPro" id="IPR000600">
    <property type="entry name" value="ROK"/>
</dbReference>
<organism evidence="2 3">
    <name type="scientific">Cohnella hongkongensis</name>
    <dbReference type="NCBI Taxonomy" id="178337"/>
    <lineage>
        <taxon>Bacteria</taxon>
        <taxon>Bacillati</taxon>
        <taxon>Bacillota</taxon>
        <taxon>Bacilli</taxon>
        <taxon>Bacillales</taxon>
        <taxon>Paenibacillaceae</taxon>
        <taxon>Cohnella</taxon>
    </lineage>
</organism>
<comment type="similarity">
    <text evidence="1">Belongs to the ROK (NagC/XylR) family.</text>
</comment>